<protein>
    <submittedName>
        <fullName evidence="5">Uncharacterized protein</fullName>
    </submittedName>
</protein>
<accession>A0A177FBK2</accession>
<dbReference type="Pfam" id="PF25053">
    <property type="entry name" value="DUF7791"/>
    <property type="match status" value="1"/>
</dbReference>
<keyword evidence="6" id="KW-1185">Reference proteome</keyword>
<dbReference type="GeneID" id="34599970"/>
<evidence type="ECO:0000313" key="5">
    <source>
        <dbReference type="EMBL" id="OAG40960.1"/>
    </source>
</evidence>
<keyword evidence="1" id="KW-0677">Repeat</keyword>
<dbReference type="Pfam" id="PF24883">
    <property type="entry name" value="NPHP3_N"/>
    <property type="match status" value="1"/>
</dbReference>
<evidence type="ECO:0000259" key="4">
    <source>
        <dbReference type="Pfam" id="PF25053"/>
    </source>
</evidence>
<name>A0A177FBK2_9EURO</name>
<evidence type="ECO:0000313" key="6">
    <source>
        <dbReference type="Proteomes" id="UP000077002"/>
    </source>
</evidence>
<dbReference type="RefSeq" id="XP_022512912.1">
    <property type="nucleotide sequence ID" value="XM_022654773.1"/>
</dbReference>
<feature type="domain" description="DUF7791" evidence="4">
    <location>
        <begin position="550"/>
        <end position="666"/>
    </location>
</feature>
<dbReference type="InterPro" id="IPR027417">
    <property type="entry name" value="P-loop_NTPase"/>
</dbReference>
<dbReference type="Gene3D" id="3.40.50.300">
    <property type="entry name" value="P-loop containing nucleotide triphosphate hydrolases"/>
    <property type="match status" value="1"/>
</dbReference>
<proteinExistence type="predicted"/>
<dbReference type="PANTHER" id="PTHR10039:SF5">
    <property type="entry name" value="NACHT DOMAIN-CONTAINING PROTEIN"/>
    <property type="match status" value="1"/>
</dbReference>
<evidence type="ECO:0000256" key="1">
    <source>
        <dbReference type="ARBA" id="ARBA00022737"/>
    </source>
</evidence>
<dbReference type="OrthoDB" id="443402at2759"/>
<dbReference type="InterPro" id="IPR056693">
    <property type="entry name" value="DUF7791"/>
</dbReference>
<feature type="compositionally biased region" description="Polar residues" evidence="2">
    <location>
        <begin position="939"/>
        <end position="951"/>
    </location>
</feature>
<dbReference type="InterPro" id="IPR056884">
    <property type="entry name" value="NPHP3-like_N"/>
</dbReference>
<comment type="caution">
    <text evidence="5">The sequence shown here is derived from an EMBL/GenBank/DDBJ whole genome shotgun (WGS) entry which is preliminary data.</text>
</comment>
<feature type="domain" description="Nephrocystin 3-like N-terminal" evidence="3">
    <location>
        <begin position="253"/>
        <end position="426"/>
    </location>
</feature>
<sequence>MVDPLTTFAAAGNALQFALLGIDIIKKTAQYSKGGGNAEFETIRDVVQRLAVSSVNLQEAIEARTARYLPPGPARALASANMRCLELSREVTSFLESLGLNKQHTLWASVGCERTDENGRHIISQTQGILANSGSMTDDVTKLGSTLSSLSVDDNINTPSFEHAMQKYHLDLKEMDRRLSERLQNMNDSVMASFQDFKKLSPRIDAELRAKEQLMNSLWFSASNERRNRIDRAHQNTYQWIFKPKDNEITVWDDFVQWFQDEHRPCYWVSGKPGSGKSTLMRELDARFDDMCAPETSPTQERAYVKASFYFWYAGSNLQKSLIGCLRKIIHELLSQQRELIDQVISPDRLEACHATPPRPFSEWEETELCETMCRIVKQCDGQKTIVLFIDGLDEQDASDELRQKLLDLLQSLGTYRTFKACVSSRPWNIYNDAFAQCPKLRLEQLTAGDIRDYVHDNLQKDRHFQRHQIREPYLLETITNEVTGKARGVFLWVRLVVRDLLKVLRDGGNARDLLRTLQLVPSDLNQYFMPLYMMDVSGAKGYPSEPTLGFLLLHVHFLADWDDQNFAAKSHIYPVDFRDPEDVDVFLELLERRVVSRSMGLFEVDPPLRPGTSQQPWNMKIEVMHRSVRDFFETPAAMELLYQHSGGPFDASIFRCNLLVTNMTSRIALPSLCSKQHSVAFFMREILARSDSEEASFLLFEKMTELVKDHVGILFTCISEEDRKRDLFQVLLRWCQDRGSAMSLAVLLQWMPYIKSRLSETCIDQKEGRPLLDYALRRDLFYPQSPNEEIVTTILKYGANPDSALDTRDKIPIWLYFLETLPLMERMDYSACFGTIKALLMRGVHTRVTVIDIVACHSEVVKYLGWWQNHPLSARRRNRLKKLAEDANTETVSPKFSFLQVVQSLIPSAGNATSSGLFSKIDVSILKELEAAQEVEPPQSQVHSLYSSTKQGRKSDVDERANSGTMAWTRGCMAGRQITAAESHNRFTSARSISFNPCLRTLLQQICRRSDVRAALPVLSLDSAQSLVAVRQDLNLAYDSAASETGQVRSAKLARRRHASDSIAYTNP</sequence>
<dbReference type="PANTHER" id="PTHR10039">
    <property type="entry name" value="AMELOGENIN"/>
    <property type="match status" value="1"/>
</dbReference>
<dbReference type="AlphaFoldDB" id="A0A177FBK2"/>
<dbReference type="Proteomes" id="UP000077002">
    <property type="component" value="Unassembled WGS sequence"/>
</dbReference>
<evidence type="ECO:0000256" key="2">
    <source>
        <dbReference type="SAM" id="MobiDB-lite"/>
    </source>
</evidence>
<dbReference type="EMBL" id="LVKK01000028">
    <property type="protein sequence ID" value="OAG40960.1"/>
    <property type="molecule type" value="Genomic_DNA"/>
</dbReference>
<evidence type="ECO:0000259" key="3">
    <source>
        <dbReference type="Pfam" id="PF24883"/>
    </source>
</evidence>
<dbReference type="SUPFAM" id="SSF52540">
    <property type="entry name" value="P-loop containing nucleoside triphosphate hydrolases"/>
    <property type="match status" value="1"/>
</dbReference>
<feature type="region of interest" description="Disordered" evidence="2">
    <location>
        <begin position="937"/>
        <end position="963"/>
    </location>
</feature>
<reference evidence="5 6" key="1">
    <citation type="submission" date="2016-03" db="EMBL/GenBank/DDBJ databases">
        <title>Draft genome sequence of the Fonsecaea monophora CBS 269.37.</title>
        <authorList>
            <person name="Bombassaro A."/>
            <person name="Vinicius W.A."/>
            <person name="De Hoog S."/>
            <person name="Sun J."/>
            <person name="Souza E.M."/>
            <person name="Raittz R.T."/>
            <person name="Costa F."/>
            <person name="Leao A.C."/>
            <person name="Tadra-Sfeir M.Z."/>
            <person name="Baura V."/>
            <person name="Balsanelli E."/>
            <person name="Pedrosa F.O."/>
            <person name="Moreno L.F."/>
            <person name="Steffens M.B."/>
            <person name="Xi L."/>
            <person name="Bocca A.L."/>
            <person name="Felipe M.S."/>
            <person name="Teixeira M."/>
            <person name="Telles Filho F.Q."/>
            <person name="Azevedo C.M."/>
            <person name="Gomes R."/>
            <person name="Vicente V.A."/>
        </authorList>
    </citation>
    <scope>NUCLEOTIDE SEQUENCE [LARGE SCALE GENOMIC DNA]</scope>
    <source>
        <strain evidence="5 6">CBS 269.37</strain>
    </source>
</reference>
<organism evidence="5 6">
    <name type="scientific">Fonsecaea monophora</name>
    <dbReference type="NCBI Taxonomy" id="254056"/>
    <lineage>
        <taxon>Eukaryota</taxon>
        <taxon>Fungi</taxon>
        <taxon>Dikarya</taxon>
        <taxon>Ascomycota</taxon>
        <taxon>Pezizomycotina</taxon>
        <taxon>Eurotiomycetes</taxon>
        <taxon>Chaetothyriomycetidae</taxon>
        <taxon>Chaetothyriales</taxon>
        <taxon>Herpotrichiellaceae</taxon>
        <taxon>Fonsecaea</taxon>
    </lineage>
</organism>
<gene>
    <name evidence="5" type="ORF">AYO21_04802</name>
</gene>